<evidence type="ECO:0000313" key="4">
    <source>
        <dbReference type="EMBL" id="MCP2330471.1"/>
    </source>
</evidence>
<dbReference type="InterPro" id="IPR023582">
    <property type="entry name" value="Impact"/>
</dbReference>
<dbReference type="EMBL" id="AUBJ02000001">
    <property type="protein sequence ID" value="MCP2330471.1"/>
    <property type="molecule type" value="Genomic_DNA"/>
</dbReference>
<name>A0ABT1JD98_ACTCY</name>
<dbReference type="Gene3D" id="3.30.70.240">
    <property type="match status" value="1"/>
</dbReference>
<organism evidence="4 5">
    <name type="scientific">Actinoalloteichus caeruleus DSM 43889</name>
    <dbReference type="NCBI Taxonomy" id="1120930"/>
    <lineage>
        <taxon>Bacteria</taxon>
        <taxon>Bacillati</taxon>
        <taxon>Actinomycetota</taxon>
        <taxon>Actinomycetes</taxon>
        <taxon>Pseudonocardiales</taxon>
        <taxon>Pseudonocardiaceae</taxon>
        <taxon>Actinoalloteichus</taxon>
        <taxon>Actinoalloteichus cyanogriseus</taxon>
    </lineage>
</organism>
<dbReference type="InterPro" id="IPR020569">
    <property type="entry name" value="UPF0029_Impact_CS"/>
</dbReference>
<evidence type="ECO:0000313" key="5">
    <source>
        <dbReference type="Proteomes" id="UP000791080"/>
    </source>
</evidence>
<feature type="domain" description="Impact N-terminal" evidence="2">
    <location>
        <begin position="21"/>
        <end position="126"/>
    </location>
</feature>
<dbReference type="InterPro" id="IPR035647">
    <property type="entry name" value="EFG_III/V"/>
</dbReference>
<dbReference type="InterPro" id="IPR015796">
    <property type="entry name" value="Impact_YigZ-like"/>
</dbReference>
<dbReference type="InterPro" id="IPR020568">
    <property type="entry name" value="Ribosomal_Su5_D2-typ_SF"/>
</dbReference>
<dbReference type="InterPro" id="IPR036956">
    <property type="entry name" value="Impact_N_sf"/>
</dbReference>
<feature type="domain" description="UPF0029" evidence="3">
    <location>
        <begin position="142"/>
        <end position="196"/>
    </location>
</feature>
<keyword evidence="5" id="KW-1185">Reference proteome</keyword>
<comment type="similarity">
    <text evidence="1">Belongs to the IMPACT family.</text>
</comment>
<dbReference type="SUPFAM" id="SSF54980">
    <property type="entry name" value="EF-G C-terminal domain-like"/>
    <property type="match status" value="1"/>
</dbReference>
<accession>A0ABT1JD98</accession>
<evidence type="ECO:0000259" key="2">
    <source>
        <dbReference type="Pfam" id="PF01205"/>
    </source>
</evidence>
<dbReference type="InterPro" id="IPR015269">
    <property type="entry name" value="UPF0029_Impact_C"/>
</dbReference>
<protein>
    <submittedName>
        <fullName evidence="4">Uncharacterized protein, YigZ family</fullName>
    </submittedName>
</protein>
<gene>
    <name evidence="4" type="ORF">G443_000741</name>
</gene>
<comment type="caution">
    <text evidence="4">The sequence shown here is derived from an EMBL/GenBank/DDBJ whole genome shotgun (WGS) entry which is preliminary data.</text>
</comment>
<evidence type="ECO:0000259" key="3">
    <source>
        <dbReference type="Pfam" id="PF09186"/>
    </source>
</evidence>
<dbReference type="Pfam" id="PF09186">
    <property type="entry name" value="DUF1949"/>
    <property type="match status" value="1"/>
</dbReference>
<dbReference type="PANTHER" id="PTHR16301">
    <property type="entry name" value="IMPACT-RELATED"/>
    <property type="match status" value="1"/>
</dbReference>
<dbReference type="NCBIfam" id="TIGR00257">
    <property type="entry name" value="IMPACT_YIGZ"/>
    <property type="match status" value="1"/>
</dbReference>
<proteinExistence type="inferred from homology"/>
<dbReference type="PANTHER" id="PTHR16301:SF20">
    <property type="entry name" value="IMPACT FAMILY MEMBER YIGZ"/>
    <property type="match status" value="1"/>
</dbReference>
<dbReference type="PROSITE" id="PS00910">
    <property type="entry name" value="UPF0029"/>
    <property type="match status" value="1"/>
</dbReference>
<sequence>MPNPDPLLTVAHPHVHELEIRRSRFRCLVAEATDETTARGLVTDQRTAHPKANHHCVAYVLGSHREIQRSSDDGEPGGTAGVPMLDVLLRRGMTNTVAVVTRYFGGIRLGAGGLVRAYGQAVSQTLDLAGTAVLRPYLRCQLRADYADAGLLEHEIRQTSGDLRTVTYQDHAEFEVDVPETDLDSFRHWASRTAGGRVHLLIGHRHHRR</sequence>
<dbReference type="Pfam" id="PF01205">
    <property type="entry name" value="Impact_N"/>
    <property type="match status" value="1"/>
</dbReference>
<evidence type="ECO:0000256" key="1">
    <source>
        <dbReference type="ARBA" id="ARBA00007665"/>
    </source>
</evidence>
<dbReference type="RefSeq" id="WP_051313685.1">
    <property type="nucleotide sequence ID" value="NZ_AUBJ02000001.1"/>
</dbReference>
<dbReference type="Proteomes" id="UP000791080">
    <property type="component" value="Unassembled WGS sequence"/>
</dbReference>
<dbReference type="InterPro" id="IPR001498">
    <property type="entry name" value="Impact_N"/>
</dbReference>
<dbReference type="SUPFAM" id="SSF54211">
    <property type="entry name" value="Ribosomal protein S5 domain 2-like"/>
    <property type="match status" value="1"/>
</dbReference>
<reference evidence="4 5" key="1">
    <citation type="submission" date="2022-06" db="EMBL/GenBank/DDBJ databases">
        <title>Genomic Encyclopedia of Type Strains, Phase I: the one thousand microbial genomes (KMG-I) project.</title>
        <authorList>
            <person name="Kyrpides N."/>
        </authorList>
    </citation>
    <scope>NUCLEOTIDE SEQUENCE [LARGE SCALE GENOMIC DNA]</scope>
    <source>
        <strain evidence="4 5">DSM 43889</strain>
    </source>
</reference>
<dbReference type="Gene3D" id="3.30.230.30">
    <property type="entry name" value="Impact, N-terminal domain"/>
    <property type="match status" value="1"/>
</dbReference>